<proteinExistence type="predicted"/>
<gene>
    <name evidence="2" type="ORF">KFK09_000085</name>
</gene>
<dbReference type="EMBL" id="JAGYWB010000001">
    <property type="protein sequence ID" value="KAI0530541.1"/>
    <property type="molecule type" value="Genomic_DNA"/>
</dbReference>
<evidence type="ECO:0000313" key="2">
    <source>
        <dbReference type="EMBL" id="KAI0530541.1"/>
    </source>
</evidence>
<feature type="region of interest" description="Disordered" evidence="1">
    <location>
        <begin position="126"/>
        <end position="186"/>
    </location>
</feature>
<protein>
    <submittedName>
        <fullName evidence="2">Uncharacterized protein</fullName>
    </submittedName>
</protein>
<keyword evidence="3" id="KW-1185">Reference proteome</keyword>
<organism evidence="2 3">
    <name type="scientific">Dendrobium nobile</name>
    <name type="common">Orchid</name>
    <dbReference type="NCBI Taxonomy" id="94219"/>
    <lineage>
        <taxon>Eukaryota</taxon>
        <taxon>Viridiplantae</taxon>
        <taxon>Streptophyta</taxon>
        <taxon>Embryophyta</taxon>
        <taxon>Tracheophyta</taxon>
        <taxon>Spermatophyta</taxon>
        <taxon>Magnoliopsida</taxon>
        <taxon>Liliopsida</taxon>
        <taxon>Asparagales</taxon>
        <taxon>Orchidaceae</taxon>
        <taxon>Epidendroideae</taxon>
        <taxon>Malaxideae</taxon>
        <taxon>Dendrobiinae</taxon>
        <taxon>Dendrobium</taxon>
    </lineage>
</organism>
<dbReference type="PANTHER" id="PTHR35486">
    <property type="entry name" value="EXPRESSED PROTEIN"/>
    <property type="match status" value="1"/>
</dbReference>
<name>A0A8T3C7W2_DENNO</name>
<accession>A0A8T3C7W2</accession>
<evidence type="ECO:0000256" key="1">
    <source>
        <dbReference type="SAM" id="MobiDB-lite"/>
    </source>
</evidence>
<dbReference type="AlphaFoldDB" id="A0A8T3C7W2"/>
<sequence length="304" mass="33081">MTCKRHPYEVGVGVCATCLRERLCALIAAQNKLASAAGDAQTYPTPRNPHLSFPRSTSPYFAHRRSVCSDGPAINRFFTTPPAGHLSRRKPHSLWSSVFGPPRSESSEPRSSFSWISALIRRKKSRKSFEAAGSPPPLERGMSLARYRDEDDGGDSDYSSDSSTVGRLPGPTPIRPQAARPHRTGDGAGRGFSGFAVCLSPLVRSNHNRRRAEPVNDQIRRHVSFGDNRRVARGDLRTAEVRVPAWGLADWGEGAEAAPGAAEARRVAWAEGTGSVWSSKVGSCRTALSKLRRNRGSEKPARLG</sequence>
<dbReference type="OrthoDB" id="688025at2759"/>
<reference evidence="2" key="1">
    <citation type="journal article" date="2022" name="Front. Genet.">
        <title>Chromosome-Scale Assembly of the Dendrobium nobile Genome Provides Insights Into the Molecular Mechanism of the Biosynthesis of the Medicinal Active Ingredient of Dendrobium.</title>
        <authorList>
            <person name="Xu Q."/>
            <person name="Niu S.-C."/>
            <person name="Li K.-L."/>
            <person name="Zheng P.-J."/>
            <person name="Zhang X.-J."/>
            <person name="Jia Y."/>
            <person name="Liu Y."/>
            <person name="Niu Y.-X."/>
            <person name="Yu L.-H."/>
            <person name="Chen D.-F."/>
            <person name="Zhang G.-Q."/>
        </authorList>
    </citation>
    <scope>NUCLEOTIDE SEQUENCE</scope>
    <source>
        <tissue evidence="2">Leaf</tissue>
    </source>
</reference>
<dbReference type="Proteomes" id="UP000829196">
    <property type="component" value="Unassembled WGS sequence"/>
</dbReference>
<evidence type="ECO:0000313" key="3">
    <source>
        <dbReference type="Proteomes" id="UP000829196"/>
    </source>
</evidence>
<comment type="caution">
    <text evidence="2">The sequence shown here is derived from an EMBL/GenBank/DDBJ whole genome shotgun (WGS) entry which is preliminary data.</text>
</comment>
<dbReference type="Pfam" id="PF05340">
    <property type="entry name" value="DUF740"/>
    <property type="match status" value="1"/>
</dbReference>
<dbReference type="PANTHER" id="PTHR35486:SF1">
    <property type="entry name" value="OS02G0689500 PROTEIN"/>
    <property type="match status" value="1"/>
</dbReference>
<dbReference type="InterPro" id="IPR008004">
    <property type="entry name" value="OCTOPUS-like"/>
</dbReference>